<sequence length="65" mass="6856">MKLSIIFFACASVSTAMAAALPEPEVEIPGKLVSRDEFELAIRQAGCSACIQGIRCCNGSCMRGC</sequence>
<feature type="chain" id="PRO_5019246274" evidence="1">
    <location>
        <begin position="19"/>
        <end position="65"/>
    </location>
</feature>
<dbReference type="AlphaFoldDB" id="A0A420NBW3"/>
<comment type="caution">
    <text evidence="2">The sequence shown here is derived from an EMBL/GenBank/DDBJ whole genome shotgun (WGS) entry which is preliminary data.</text>
</comment>
<accession>A0A420NBW3</accession>
<dbReference type="VEuPathDB" id="FungiDB:FOXG_18398"/>
<reference evidence="2 3" key="1">
    <citation type="journal article" date="2018" name="Sci. Rep.">
        <title>Characterisation of pathogen-specific regions and novel effector candidates in Fusarium oxysporum f. sp. cepae.</title>
        <authorList>
            <person name="Armitage A.D."/>
            <person name="Taylor A."/>
            <person name="Sobczyk M.K."/>
            <person name="Baxter L."/>
            <person name="Greenfield B.P."/>
            <person name="Bates H.J."/>
            <person name="Wilson F."/>
            <person name="Jackson A.C."/>
            <person name="Ott S."/>
            <person name="Harrison R.J."/>
            <person name="Clarkson J.P."/>
        </authorList>
    </citation>
    <scope>NUCLEOTIDE SEQUENCE [LARGE SCALE GENOMIC DNA]</scope>
    <source>
        <strain evidence="2 3">Fo_A13</strain>
    </source>
</reference>
<dbReference type="Proteomes" id="UP000285084">
    <property type="component" value="Unassembled WGS sequence"/>
</dbReference>
<gene>
    <name evidence="2" type="ORF">BFJ69_g6061</name>
</gene>
<evidence type="ECO:0000256" key="1">
    <source>
        <dbReference type="SAM" id="SignalP"/>
    </source>
</evidence>
<organism evidence="2 3">
    <name type="scientific">Fusarium oxysporum</name>
    <name type="common">Fusarium vascular wilt</name>
    <dbReference type="NCBI Taxonomy" id="5507"/>
    <lineage>
        <taxon>Eukaryota</taxon>
        <taxon>Fungi</taxon>
        <taxon>Dikarya</taxon>
        <taxon>Ascomycota</taxon>
        <taxon>Pezizomycotina</taxon>
        <taxon>Sordariomycetes</taxon>
        <taxon>Hypocreomycetidae</taxon>
        <taxon>Hypocreales</taxon>
        <taxon>Nectriaceae</taxon>
        <taxon>Fusarium</taxon>
        <taxon>Fusarium oxysporum species complex</taxon>
    </lineage>
</organism>
<keyword evidence="1" id="KW-0732">Signal</keyword>
<name>A0A420NBW3_FUSOX</name>
<proteinExistence type="predicted"/>
<evidence type="ECO:0000313" key="3">
    <source>
        <dbReference type="Proteomes" id="UP000285084"/>
    </source>
</evidence>
<evidence type="ECO:0000313" key="2">
    <source>
        <dbReference type="EMBL" id="RKK77770.1"/>
    </source>
</evidence>
<feature type="signal peptide" evidence="1">
    <location>
        <begin position="1"/>
        <end position="18"/>
    </location>
</feature>
<dbReference type="VEuPathDB" id="FungiDB:FOZG_09390"/>
<dbReference type="VEuPathDB" id="FungiDB:FOMG_10813"/>
<protein>
    <submittedName>
        <fullName evidence="2">Uncharacterized protein</fullName>
    </submittedName>
</protein>
<dbReference type="VEuPathDB" id="FungiDB:FOIG_01694"/>
<dbReference type="EMBL" id="MRCX01000043">
    <property type="protein sequence ID" value="RKK77770.1"/>
    <property type="molecule type" value="Genomic_DNA"/>
</dbReference>